<dbReference type="AlphaFoldDB" id="X8ISQ6"/>
<evidence type="ECO:0000313" key="1">
    <source>
        <dbReference type="EMBL" id="EUC52041.1"/>
    </source>
</evidence>
<dbReference type="Proteomes" id="UP000022645">
    <property type="component" value="Unassembled WGS sequence"/>
</dbReference>
<reference evidence="1 2" key="1">
    <citation type="submission" date="2014-01" db="EMBL/GenBank/DDBJ databases">
        <authorList>
            <person name="Durkin A.S."/>
            <person name="McCorrison J."/>
            <person name="Torralba M."/>
            <person name="Gillis M."/>
            <person name="Haft D.H."/>
            <person name="Methe B."/>
            <person name="Sutton G."/>
            <person name="Nelson K.E."/>
        </authorList>
    </citation>
    <scope>NUCLEOTIDE SEQUENCE [LARGE SCALE GENOMIC DNA]</scope>
    <source>
        <strain evidence="1 2">ATCC 33093</strain>
    </source>
</reference>
<accession>X8ISQ6</accession>
<organism evidence="1 2">
    <name type="scientific">Mogibacterium timidum ATCC 33093</name>
    <dbReference type="NCBI Taxonomy" id="1401079"/>
    <lineage>
        <taxon>Bacteria</taxon>
        <taxon>Bacillati</taxon>
        <taxon>Bacillota</taxon>
        <taxon>Clostridia</taxon>
        <taxon>Peptostreptococcales</taxon>
        <taxon>Anaerovoracaceae</taxon>
        <taxon>Mogibacterium</taxon>
    </lineage>
</organism>
<gene>
    <name evidence="1" type="ORF">HMPREF0581_0470</name>
</gene>
<dbReference type="EMBL" id="JALU01000021">
    <property type="protein sequence ID" value="EUC52041.1"/>
    <property type="molecule type" value="Genomic_DNA"/>
</dbReference>
<sequence>MPKYTCAFYFKVDEYDKYHVQLRYAIKVIGKGPAKWITVSPDLLND</sequence>
<evidence type="ECO:0000313" key="2">
    <source>
        <dbReference type="Proteomes" id="UP000022645"/>
    </source>
</evidence>
<proteinExistence type="predicted"/>
<protein>
    <submittedName>
        <fullName evidence="1">Uncharacterized protein</fullName>
    </submittedName>
</protein>
<name>X8ISQ6_9FIRM</name>
<comment type="caution">
    <text evidence="1">The sequence shown here is derived from an EMBL/GenBank/DDBJ whole genome shotgun (WGS) entry which is preliminary data.</text>
</comment>